<dbReference type="PANTHER" id="PTHR43080">
    <property type="entry name" value="CBS DOMAIN-CONTAINING PROTEIN CBSX3, MITOCHONDRIAL"/>
    <property type="match status" value="1"/>
</dbReference>
<dbReference type="SMART" id="SM00116">
    <property type="entry name" value="CBS"/>
    <property type="match status" value="2"/>
</dbReference>
<dbReference type="CDD" id="cd04622">
    <property type="entry name" value="CBS_pair_HRP1_like"/>
    <property type="match status" value="1"/>
</dbReference>
<proteinExistence type="predicted"/>
<accession>A0A162JCK6</accession>
<comment type="caution">
    <text evidence="4">The sequence shown here is derived from an EMBL/GenBank/DDBJ whole genome shotgun (WGS) entry which is preliminary data.</text>
</comment>
<dbReference type="InterPro" id="IPR051257">
    <property type="entry name" value="Diverse_CBS-Domain"/>
</dbReference>
<evidence type="ECO:0000313" key="7">
    <source>
        <dbReference type="Proteomes" id="UP000093694"/>
    </source>
</evidence>
<dbReference type="Proteomes" id="UP000093694">
    <property type="component" value="Unassembled WGS sequence"/>
</dbReference>
<reference evidence="4 6" key="1">
    <citation type="journal article" date="2015" name="Biotechnol. Bioeng.">
        <title>Genome sequence and phenotypic characterization of Caulobacter segnis.</title>
        <authorList>
            <person name="Patel S."/>
            <person name="Fletcher B."/>
            <person name="Scott D.C."/>
            <person name="Ely B."/>
        </authorList>
    </citation>
    <scope>NUCLEOTIDE SEQUENCE [LARGE SCALE GENOMIC DNA]</scope>
    <source>
        <strain evidence="4 6">PS02</strain>
    </source>
</reference>
<dbReference type="Proteomes" id="UP000077384">
    <property type="component" value="Unassembled WGS sequence"/>
</dbReference>
<dbReference type="PROSITE" id="PS51371">
    <property type="entry name" value="CBS"/>
    <property type="match status" value="2"/>
</dbReference>
<gene>
    <name evidence="4" type="primary">hrp1</name>
    <name evidence="5" type="ORF">CLCOS_29400</name>
    <name evidence="4" type="ORF">WX73_00077</name>
</gene>
<sequence length="149" mass="15992">MTKGVFEMKVKDIMTKSVISLNDDDTVEKAAQIMQQNNIGAVPVCKNGKVIGIVTDRDIAIRSASQSGGTESKFVRDIMSANPVTGSPDMNLEDASRIMSDKQIRRLPIVENKNVVGMVSLGDLAVNPKSNTQAGDALSSISENNYSAF</sequence>
<dbReference type="Gene3D" id="3.10.580.10">
    <property type="entry name" value="CBS-domain"/>
    <property type="match status" value="1"/>
</dbReference>
<reference evidence="5 7" key="2">
    <citation type="journal article" date="2016" name="Front. Microbiol.">
        <title>Industrial Acetogenic Biocatalysts: A Comparative Metabolic and Genomic Analysis.</title>
        <authorList>
            <person name="Bengelsdorf F."/>
            <person name="Poehlein A."/>
            <person name="Sonja S."/>
            <person name="Erz C."/>
            <person name="Hummel T."/>
            <person name="Hoffmeister S."/>
            <person name="Daniel R."/>
            <person name="Durre P."/>
        </authorList>
    </citation>
    <scope>NUCLEOTIDE SEQUENCE [LARGE SCALE GENOMIC DNA]</scope>
    <source>
        <strain evidence="5 7">PTA-10522</strain>
    </source>
</reference>
<evidence type="ECO:0000313" key="6">
    <source>
        <dbReference type="Proteomes" id="UP000077384"/>
    </source>
</evidence>
<keyword evidence="1 2" id="KW-0129">CBS domain</keyword>
<name>A0A162JCK6_9CLOT</name>
<dbReference type="Pfam" id="PF00571">
    <property type="entry name" value="CBS"/>
    <property type="match status" value="2"/>
</dbReference>
<feature type="domain" description="CBS" evidence="3">
    <location>
        <begin position="79"/>
        <end position="134"/>
    </location>
</feature>
<feature type="domain" description="CBS" evidence="3">
    <location>
        <begin position="14"/>
        <end position="72"/>
    </location>
</feature>
<protein>
    <submittedName>
        <fullName evidence="4">Hypoxic response protein 1</fullName>
    </submittedName>
</protein>
<evidence type="ECO:0000256" key="1">
    <source>
        <dbReference type="ARBA" id="ARBA00023122"/>
    </source>
</evidence>
<dbReference type="InterPro" id="IPR046342">
    <property type="entry name" value="CBS_dom_sf"/>
</dbReference>
<keyword evidence="7" id="KW-1185">Reference proteome</keyword>
<evidence type="ECO:0000256" key="2">
    <source>
        <dbReference type="PROSITE-ProRule" id="PRU00703"/>
    </source>
</evidence>
<organism evidence="4 6">
    <name type="scientific">Clostridium coskatii</name>
    <dbReference type="NCBI Taxonomy" id="1705578"/>
    <lineage>
        <taxon>Bacteria</taxon>
        <taxon>Bacillati</taxon>
        <taxon>Bacillota</taxon>
        <taxon>Clostridia</taxon>
        <taxon>Eubacteriales</taxon>
        <taxon>Clostridiaceae</taxon>
        <taxon>Clostridium</taxon>
    </lineage>
</organism>
<evidence type="ECO:0000313" key="4">
    <source>
        <dbReference type="EMBL" id="OAA93385.1"/>
    </source>
</evidence>
<dbReference type="EMBL" id="LROR01000057">
    <property type="protein sequence ID" value="OBR92477.1"/>
    <property type="molecule type" value="Genomic_DNA"/>
</dbReference>
<evidence type="ECO:0000313" key="5">
    <source>
        <dbReference type="EMBL" id="OBR92477.1"/>
    </source>
</evidence>
<dbReference type="EMBL" id="LITQ01000013">
    <property type="protein sequence ID" value="OAA93385.1"/>
    <property type="molecule type" value="Genomic_DNA"/>
</dbReference>
<dbReference type="AlphaFoldDB" id="A0A162JCK6"/>
<dbReference type="PATRIC" id="fig|1705578.3.peg.462"/>
<dbReference type="InterPro" id="IPR000644">
    <property type="entry name" value="CBS_dom"/>
</dbReference>
<dbReference type="PANTHER" id="PTHR43080:SF2">
    <property type="entry name" value="CBS DOMAIN-CONTAINING PROTEIN"/>
    <property type="match status" value="1"/>
</dbReference>
<dbReference type="SUPFAM" id="SSF54631">
    <property type="entry name" value="CBS-domain pair"/>
    <property type="match status" value="1"/>
</dbReference>
<evidence type="ECO:0000259" key="3">
    <source>
        <dbReference type="PROSITE" id="PS51371"/>
    </source>
</evidence>